<evidence type="ECO:0000313" key="6">
    <source>
        <dbReference type="EMBL" id="KAF9799678.1"/>
    </source>
</evidence>
<organism evidence="6 7">
    <name type="scientific">Rhodonia placenta</name>
    <dbReference type="NCBI Taxonomy" id="104341"/>
    <lineage>
        <taxon>Eukaryota</taxon>
        <taxon>Fungi</taxon>
        <taxon>Dikarya</taxon>
        <taxon>Basidiomycota</taxon>
        <taxon>Agaricomycotina</taxon>
        <taxon>Agaricomycetes</taxon>
        <taxon>Polyporales</taxon>
        <taxon>Adustoporiaceae</taxon>
        <taxon>Rhodonia</taxon>
    </lineage>
</organism>
<dbReference type="GO" id="GO:0003964">
    <property type="term" value="F:RNA-directed DNA polymerase activity"/>
    <property type="evidence" value="ECO:0007669"/>
    <property type="project" value="UniProtKB-EC"/>
</dbReference>
<dbReference type="Proteomes" id="UP000639403">
    <property type="component" value="Unassembled WGS sequence"/>
</dbReference>
<comment type="catalytic activity">
    <reaction evidence="3">
        <text>DNA(n) + a 2'-deoxyribonucleoside 5'-triphosphate = DNA(n+1) + diphosphate</text>
        <dbReference type="Rhea" id="RHEA:22508"/>
        <dbReference type="Rhea" id="RHEA-COMP:17339"/>
        <dbReference type="Rhea" id="RHEA-COMP:17340"/>
        <dbReference type="ChEBI" id="CHEBI:33019"/>
        <dbReference type="ChEBI" id="CHEBI:61560"/>
        <dbReference type="ChEBI" id="CHEBI:173112"/>
        <dbReference type="EC" id="2.7.7.49"/>
    </reaction>
</comment>
<dbReference type="InterPro" id="IPR057670">
    <property type="entry name" value="SH3_retrovirus"/>
</dbReference>
<dbReference type="PANTHER" id="PTHR42648:SF28">
    <property type="entry name" value="TRANSPOSON-ENCODED PROTEIN WITH RIBONUCLEASE H-LIKE AND RETROVIRUS ZINC FINGER-LIKE DOMAINS"/>
    <property type="match status" value="1"/>
</dbReference>
<keyword evidence="2" id="KW-0694">RNA-binding</keyword>
<evidence type="ECO:0000256" key="2">
    <source>
        <dbReference type="ARBA" id="ARBA00022884"/>
    </source>
</evidence>
<dbReference type="GO" id="GO:0032196">
    <property type="term" value="P:transposition"/>
    <property type="evidence" value="ECO:0007669"/>
    <property type="project" value="UniProtKB-KW"/>
</dbReference>
<evidence type="ECO:0000259" key="5">
    <source>
        <dbReference type="PROSITE" id="PS50994"/>
    </source>
</evidence>
<comment type="catalytic activity">
    <reaction evidence="4">
        <text>DNA(n) + a 2'-deoxyribonucleoside 5'-triphosphate = DNA(n+1) + diphosphate</text>
        <dbReference type="Rhea" id="RHEA:22508"/>
        <dbReference type="Rhea" id="RHEA-COMP:17339"/>
        <dbReference type="Rhea" id="RHEA-COMP:17340"/>
        <dbReference type="ChEBI" id="CHEBI:33019"/>
        <dbReference type="ChEBI" id="CHEBI:61560"/>
        <dbReference type="ChEBI" id="CHEBI:173112"/>
        <dbReference type="EC" id="2.7.7.7"/>
    </reaction>
</comment>
<reference evidence="6" key="2">
    <citation type="journal article" name="Front. Microbiol.">
        <title>Degradative Capacity of Two Strains of Rhodonia placenta: From Phenotype to Genotype.</title>
        <authorList>
            <person name="Kolle M."/>
            <person name="Horta M.A.C."/>
            <person name="Nowrousian M."/>
            <person name="Ohm R.A."/>
            <person name="Benz J.P."/>
            <person name="Pilgard A."/>
        </authorList>
    </citation>
    <scope>NUCLEOTIDE SEQUENCE</scope>
    <source>
        <strain evidence="6">FPRL280</strain>
    </source>
</reference>
<comment type="caution">
    <text evidence="6">The sequence shown here is derived from an EMBL/GenBank/DDBJ whole genome shotgun (WGS) entry which is preliminary data.</text>
</comment>
<dbReference type="GO" id="GO:0003887">
    <property type="term" value="F:DNA-directed DNA polymerase activity"/>
    <property type="evidence" value="ECO:0007669"/>
    <property type="project" value="UniProtKB-EC"/>
</dbReference>
<dbReference type="GO" id="GO:0005634">
    <property type="term" value="C:nucleus"/>
    <property type="evidence" value="ECO:0007669"/>
    <property type="project" value="UniProtKB-ARBA"/>
</dbReference>
<evidence type="ECO:0000256" key="1">
    <source>
        <dbReference type="ARBA" id="ARBA00022578"/>
    </source>
</evidence>
<dbReference type="SUPFAM" id="SSF53098">
    <property type="entry name" value="Ribonuclease H-like"/>
    <property type="match status" value="1"/>
</dbReference>
<proteinExistence type="predicted"/>
<dbReference type="InterPro" id="IPR039537">
    <property type="entry name" value="Retrotran_Ty1/copia-like"/>
</dbReference>
<evidence type="ECO:0000256" key="3">
    <source>
        <dbReference type="ARBA" id="ARBA00048173"/>
    </source>
</evidence>
<dbReference type="PROSITE" id="PS50994">
    <property type="entry name" value="INTEGRASE"/>
    <property type="match status" value="1"/>
</dbReference>
<dbReference type="EMBL" id="JADOXO010000879">
    <property type="protein sequence ID" value="KAF9799678.1"/>
    <property type="molecule type" value="Genomic_DNA"/>
</dbReference>
<dbReference type="InterPro" id="IPR001584">
    <property type="entry name" value="Integrase_cat-core"/>
</dbReference>
<accession>A0A8H7NSC9</accession>
<dbReference type="InterPro" id="IPR012337">
    <property type="entry name" value="RNaseH-like_sf"/>
</dbReference>
<gene>
    <name evidence="6" type="ORF">IEO21_10525</name>
</gene>
<keyword evidence="1" id="KW-0815">Transposition</keyword>
<protein>
    <recommendedName>
        <fullName evidence="5">Integrase catalytic domain-containing protein</fullName>
    </recommendedName>
</protein>
<dbReference type="Gene3D" id="3.30.420.10">
    <property type="entry name" value="Ribonuclease H-like superfamily/Ribonuclease H"/>
    <property type="match status" value="1"/>
</dbReference>
<dbReference type="GO" id="GO:0003723">
    <property type="term" value="F:RNA binding"/>
    <property type="evidence" value="ECO:0007669"/>
    <property type="project" value="UniProtKB-KW"/>
</dbReference>
<evidence type="ECO:0000313" key="7">
    <source>
        <dbReference type="Proteomes" id="UP000639403"/>
    </source>
</evidence>
<dbReference type="AlphaFoldDB" id="A0A8H7NSC9"/>
<dbReference type="InterPro" id="IPR036397">
    <property type="entry name" value="RNaseH_sf"/>
</dbReference>
<dbReference type="PANTHER" id="PTHR42648">
    <property type="entry name" value="TRANSPOSASE, PUTATIVE-RELATED"/>
    <property type="match status" value="1"/>
</dbReference>
<evidence type="ECO:0000256" key="4">
    <source>
        <dbReference type="ARBA" id="ARBA00049244"/>
    </source>
</evidence>
<sequence>MELHHRLGHIALRAIRELVSGGCITGVALVPSDEPEACKVCVHAKSTWKPVPEVRQGERAEEMGEEIHSDLWGAARIATLGARKYYISFTDDKTRFSALYLLRLKSEAFDVFKAFEAWLETHHGQCIKYLNTDRGGKYISDEFKTHLEARGIVAKLSVHDTHEEAGVAECLNRTLMEKTRALLLQSGLPKSLWGEAVLHVTWLKNRTSMKALGGMTPFEAVTGRAPGLAGLPVWGAKVWVYDTSTGKLGVRTKDARWVGFDAQSCGHRVYWPDGRRVTIERNVRFSVDEPTVVYEDDCHELVRRLAVF</sequence>
<reference evidence="6" key="1">
    <citation type="submission" date="2020-11" db="EMBL/GenBank/DDBJ databases">
        <authorList>
            <person name="Koelle M."/>
            <person name="Horta M.A.C."/>
            <person name="Nowrousian M."/>
            <person name="Ohm R.A."/>
            <person name="Benz P."/>
            <person name="Pilgard A."/>
        </authorList>
    </citation>
    <scope>NUCLEOTIDE SEQUENCE</scope>
    <source>
        <strain evidence="6">FPRL280</strain>
    </source>
</reference>
<feature type="domain" description="Integrase catalytic" evidence="5">
    <location>
        <begin position="48"/>
        <end position="225"/>
    </location>
</feature>
<name>A0A8H7NSC9_9APHY</name>
<dbReference type="Pfam" id="PF25597">
    <property type="entry name" value="SH3_retrovirus"/>
    <property type="match status" value="1"/>
</dbReference>
<dbReference type="GO" id="GO:0015074">
    <property type="term" value="P:DNA integration"/>
    <property type="evidence" value="ECO:0007669"/>
    <property type="project" value="InterPro"/>
</dbReference>